<dbReference type="EMBL" id="SMMG02000009">
    <property type="protein sequence ID" value="KAA3461868.1"/>
    <property type="molecule type" value="Genomic_DNA"/>
</dbReference>
<comment type="caution">
    <text evidence="2">The sequence shown here is derived from an EMBL/GenBank/DDBJ whole genome shotgun (WGS) entry which is preliminary data.</text>
</comment>
<feature type="domain" description="Integrase zinc-binding" evidence="1">
    <location>
        <begin position="41"/>
        <end position="95"/>
    </location>
</feature>
<accession>A0A5B6UX42</accession>
<keyword evidence="3" id="KW-1185">Reference proteome</keyword>
<evidence type="ECO:0000259" key="1">
    <source>
        <dbReference type="Pfam" id="PF17921"/>
    </source>
</evidence>
<dbReference type="InterPro" id="IPR041588">
    <property type="entry name" value="Integrase_H2C2"/>
</dbReference>
<organism evidence="2 3">
    <name type="scientific">Gossypium australe</name>
    <dbReference type="NCBI Taxonomy" id="47621"/>
    <lineage>
        <taxon>Eukaryota</taxon>
        <taxon>Viridiplantae</taxon>
        <taxon>Streptophyta</taxon>
        <taxon>Embryophyta</taxon>
        <taxon>Tracheophyta</taxon>
        <taxon>Spermatophyta</taxon>
        <taxon>Magnoliopsida</taxon>
        <taxon>eudicotyledons</taxon>
        <taxon>Gunneridae</taxon>
        <taxon>Pentapetalae</taxon>
        <taxon>rosids</taxon>
        <taxon>malvids</taxon>
        <taxon>Malvales</taxon>
        <taxon>Malvaceae</taxon>
        <taxon>Malvoideae</taxon>
        <taxon>Gossypium</taxon>
    </lineage>
</organism>
<dbReference type="PANTHER" id="PTHR37984:SF5">
    <property type="entry name" value="PROTEIN NYNRIN-LIKE"/>
    <property type="match status" value="1"/>
</dbReference>
<dbReference type="PANTHER" id="PTHR37984">
    <property type="entry name" value="PROTEIN CBG26694"/>
    <property type="match status" value="1"/>
</dbReference>
<dbReference type="InterPro" id="IPR050951">
    <property type="entry name" value="Retrovirus_Pol_polyprotein"/>
</dbReference>
<dbReference type="Gene3D" id="1.10.340.70">
    <property type="match status" value="1"/>
</dbReference>
<evidence type="ECO:0000313" key="3">
    <source>
        <dbReference type="Proteomes" id="UP000325315"/>
    </source>
</evidence>
<dbReference type="Proteomes" id="UP000325315">
    <property type="component" value="Unassembled WGS sequence"/>
</dbReference>
<dbReference type="OrthoDB" id="1938712at2759"/>
<dbReference type="Pfam" id="PF17921">
    <property type="entry name" value="Integrase_H2C2"/>
    <property type="match status" value="1"/>
</dbReference>
<protein>
    <submittedName>
        <fullName evidence="2">Polyprotein</fullName>
    </submittedName>
</protein>
<name>A0A5B6UX42_9ROSI</name>
<dbReference type="AlphaFoldDB" id="A0A5B6UX42"/>
<gene>
    <name evidence="2" type="ORF">EPI10_028406</name>
</gene>
<reference evidence="3" key="1">
    <citation type="journal article" date="2019" name="Plant Biotechnol. J.">
        <title>Genome sequencing of the Australian wild diploid species Gossypium australe highlights disease resistance and delayed gland morphogenesis.</title>
        <authorList>
            <person name="Cai Y."/>
            <person name="Cai X."/>
            <person name="Wang Q."/>
            <person name="Wang P."/>
            <person name="Zhang Y."/>
            <person name="Cai C."/>
            <person name="Xu Y."/>
            <person name="Wang K."/>
            <person name="Zhou Z."/>
            <person name="Wang C."/>
            <person name="Geng S."/>
            <person name="Li B."/>
            <person name="Dong Q."/>
            <person name="Hou Y."/>
            <person name="Wang H."/>
            <person name="Ai P."/>
            <person name="Liu Z."/>
            <person name="Yi F."/>
            <person name="Sun M."/>
            <person name="An G."/>
            <person name="Cheng J."/>
            <person name="Zhang Y."/>
            <person name="Shi Q."/>
            <person name="Xie Y."/>
            <person name="Shi X."/>
            <person name="Chang Y."/>
            <person name="Huang F."/>
            <person name="Chen Y."/>
            <person name="Hong S."/>
            <person name="Mi L."/>
            <person name="Sun Q."/>
            <person name="Zhang L."/>
            <person name="Zhou B."/>
            <person name="Peng R."/>
            <person name="Zhang X."/>
            <person name="Liu F."/>
        </authorList>
    </citation>
    <scope>NUCLEOTIDE SEQUENCE [LARGE SCALE GENOMIC DNA]</scope>
    <source>
        <strain evidence="3">cv. PA1801</strain>
    </source>
</reference>
<dbReference type="FunFam" id="1.10.340.70:FF:000001">
    <property type="entry name" value="Retrovirus-related Pol polyprotein from transposon gypsy-like Protein"/>
    <property type="match status" value="1"/>
</dbReference>
<evidence type="ECO:0000313" key="2">
    <source>
        <dbReference type="EMBL" id="KAA3461868.1"/>
    </source>
</evidence>
<sequence>MQHSYESDDKLKKIIQDNQKYPWDGRFLHRRGKIVVGKDLQLRQELFQHFHASTVGGHSGMHATRKRLASLLYWKGLTTDVKKWIRECLVCQQCESETVASLGLLQPLPVPYRAWSIISLDFIEGLPNSYRKNSILVVVDHLTKYGNFLALSHP</sequence>
<proteinExistence type="predicted"/>